<dbReference type="InterPro" id="IPR001138">
    <property type="entry name" value="Zn2Cys6_DnaBD"/>
</dbReference>
<dbReference type="InterPro" id="IPR036864">
    <property type="entry name" value="Zn2-C6_fun-type_DNA-bd_sf"/>
</dbReference>
<keyword evidence="6" id="KW-0804">Transcription</keyword>
<evidence type="ECO:0000313" key="11">
    <source>
        <dbReference type="Proteomes" id="UP000288859"/>
    </source>
</evidence>
<evidence type="ECO:0000256" key="6">
    <source>
        <dbReference type="ARBA" id="ARBA00023163"/>
    </source>
</evidence>
<dbReference type="AlphaFoldDB" id="A0A438N9T9"/>
<dbReference type="PANTHER" id="PTHR31313:SF81">
    <property type="entry name" value="TY1 ENHANCER ACTIVATOR"/>
    <property type="match status" value="1"/>
</dbReference>
<dbReference type="SMART" id="SM00066">
    <property type="entry name" value="GAL4"/>
    <property type="match status" value="1"/>
</dbReference>
<dbReference type="SMART" id="SM00906">
    <property type="entry name" value="Fungal_trans"/>
    <property type="match status" value="1"/>
</dbReference>
<sequence>MSTTGDNTGEESSRKHRNSGSVTRRASIACIACRERRIRCDGNSKLDRPCTQCLSALKTCRFPRDDGRKRARIDLKRLQERIAALEKERWSMAKPAFRPSERESPLRVAVEDHPNSNTSLAVSRWHSIQSDNPIILNASMSGTHVFDVLLNPQIMSEDFSLVRSGTRQQHRESGNFWDRRPSLSPFLRTDSNGQLRYFGYTSNMQVVSLLPPVSPASSPSASSPANDAIEELADALDFQLHLVNLYFDYQNIALPIVQKEAFLRDWTRGQRTPYYSKFLLFSILARSARLSDQSMATQAALLYQRRIRAELLDEIDDPNIATIQALCIYGHFLGSMANDRGCWLYPGMGFRLVFDLGLHQDCLHNVSSGELTEQDRKVRIATMWGCYVLDKIYCVCQGRPSVIKLEDISVPRPTHDSVGDQYQPLAAWVDLSAILDNISSILNRGPNITDKDAAFSKLTALEGQLLTFLKNLPPNLCWDKQNLPSPEVCALHMQFMTATILLHRPFADYSHPKSGVSTPRRNENQNSRYSPTRSRNVCTQTSIRISKLLNAFRSQYGILRIFSVGAYIALTAALSLISELSVNPNQVEGREDVKKALNICIEALGDLGPSFPVAGRHHNVLRSILKYCGYQQDGQAERRGHALRKSDGLEPIIEESSQQNPDLIGNDLNSTERWTDLGIDTGGLDFSSWLLPQLNELPWANPDLFDTTLGGDGLNSTVNLQMDHLASLGSLEGIQELQADFGYS</sequence>
<evidence type="ECO:0000256" key="3">
    <source>
        <dbReference type="ARBA" id="ARBA00022833"/>
    </source>
</evidence>
<evidence type="ECO:0000256" key="8">
    <source>
        <dbReference type="SAM" id="MobiDB-lite"/>
    </source>
</evidence>
<keyword evidence="5" id="KW-0238">DNA-binding</keyword>
<comment type="caution">
    <text evidence="10">The sequence shown here is derived from an EMBL/GenBank/DDBJ whole genome shotgun (WGS) entry which is preliminary data.</text>
</comment>
<dbReference type="GO" id="GO:0000981">
    <property type="term" value="F:DNA-binding transcription factor activity, RNA polymerase II-specific"/>
    <property type="evidence" value="ECO:0007669"/>
    <property type="project" value="InterPro"/>
</dbReference>
<accession>A0A438N9T9</accession>
<dbReference type="Gene3D" id="4.10.240.10">
    <property type="entry name" value="Zn(2)-C6 fungal-type DNA-binding domain"/>
    <property type="match status" value="1"/>
</dbReference>
<comment type="subcellular location">
    <subcellularLocation>
        <location evidence="1">Nucleus</location>
    </subcellularLocation>
</comment>
<protein>
    <recommendedName>
        <fullName evidence="9">Zn(2)-C6 fungal-type domain-containing protein</fullName>
    </recommendedName>
</protein>
<dbReference type="OrthoDB" id="4121088at2759"/>
<feature type="region of interest" description="Disordered" evidence="8">
    <location>
        <begin position="1"/>
        <end position="21"/>
    </location>
</feature>
<dbReference type="VEuPathDB" id="FungiDB:PV10_08424"/>
<dbReference type="Pfam" id="PF00172">
    <property type="entry name" value="Zn_clus"/>
    <property type="match status" value="1"/>
</dbReference>
<keyword evidence="2" id="KW-0479">Metal-binding</keyword>
<dbReference type="PANTHER" id="PTHR31313">
    <property type="entry name" value="TY1 ENHANCER ACTIVATOR"/>
    <property type="match status" value="1"/>
</dbReference>
<dbReference type="CDD" id="cd12148">
    <property type="entry name" value="fungal_TF_MHR"/>
    <property type="match status" value="1"/>
</dbReference>
<feature type="domain" description="Zn(2)-C6 fungal-type" evidence="9">
    <location>
        <begin position="29"/>
        <end position="62"/>
    </location>
</feature>
<dbReference type="InterPro" id="IPR007219">
    <property type="entry name" value="XnlR_reg_dom"/>
</dbReference>
<dbReference type="GO" id="GO:0006351">
    <property type="term" value="P:DNA-templated transcription"/>
    <property type="evidence" value="ECO:0007669"/>
    <property type="project" value="InterPro"/>
</dbReference>
<evidence type="ECO:0000256" key="7">
    <source>
        <dbReference type="ARBA" id="ARBA00023242"/>
    </source>
</evidence>
<evidence type="ECO:0000259" key="9">
    <source>
        <dbReference type="PROSITE" id="PS50048"/>
    </source>
</evidence>
<feature type="compositionally biased region" description="Polar residues" evidence="8">
    <location>
        <begin position="515"/>
        <end position="533"/>
    </location>
</feature>
<keyword evidence="7" id="KW-0539">Nucleus</keyword>
<name>A0A438N9T9_EXOME</name>
<dbReference type="GO" id="GO:0005634">
    <property type="term" value="C:nucleus"/>
    <property type="evidence" value="ECO:0007669"/>
    <property type="project" value="UniProtKB-SubCell"/>
</dbReference>
<dbReference type="SUPFAM" id="SSF57701">
    <property type="entry name" value="Zn2/Cys6 DNA-binding domain"/>
    <property type="match status" value="1"/>
</dbReference>
<dbReference type="Proteomes" id="UP000288859">
    <property type="component" value="Unassembled WGS sequence"/>
</dbReference>
<dbReference type="PROSITE" id="PS00463">
    <property type="entry name" value="ZN2_CY6_FUNGAL_1"/>
    <property type="match status" value="1"/>
</dbReference>
<dbReference type="Pfam" id="PF04082">
    <property type="entry name" value="Fungal_trans"/>
    <property type="match status" value="1"/>
</dbReference>
<feature type="region of interest" description="Disordered" evidence="8">
    <location>
        <begin position="511"/>
        <end position="533"/>
    </location>
</feature>
<dbReference type="InterPro" id="IPR051615">
    <property type="entry name" value="Transcr_Regulatory_Elem"/>
</dbReference>
<dbReference type="GO" id="GO:0008270">
    <property type="term" value="F:zinc ion binding"/>
    <property type="evidence" value="ECO:0007669"/>
    <property type="project" value="InterPro"/>
</dbReference>
<evidence type="ECO:0000256" key="1">
    <source>
        <dbReference type="ARBA" id="ARBA00004123"/>
    </source>
</evidence>
<dbReference type="EMBL" id="NAJM01000012">
    <property type="protein sequence ID" value="RVX72391.1"/>
    <property type="molecule type" value="Genomic_DNA"/>
</dbReference>
<reference evidence="10 11" key="1">
    <citation type="submission" date="2017-03" db="EMBL/GenBank/DDBJ databases">
        <title>Genomes of endolithic fungi from Antarctica.</title>
        <authorList>
            <person name="Coleine C."/>
            <person name="Masonjones S."/>
            <person name="Stajich J.E."/>
        </authorList>
    </citation>
    <scope>NUCLEOTIDE SEQUENCE [LARGE SCALE GENOMIC DNA]</scope>
    <source>
        <strain evidence="10 11">CCFEE 6314</strain>
    </source>
</reference>
<evidence type="ECO:0000256" key="5">
    <source>
        <dbReference type="ARBA" id="ARBA00023125"/>
    </source>
</evidence>
<evidence type="ECO:0000313" key="10">
    <source>
        <dbReference type="EMBL" id="RVX72391.1"/>
    </source>
</evidence>
<keyword evidence="3" id="KW-0862">Zinc</keyword>
<gene>
    <name evidence="10" type="ORF">B0A52_03579</name>
</gene>
<dbReference type="CDD" id="cd00067">
    <property type="entry name" value="GAL4"/>
    <property type="match status" value="1"/>
</dbReference>
<keyword evidence="4" id="KW-0805">Transcription regulation</keyword>
<proteinExistence type="predicted"/>
<evidence type="ECO:0000256" key="4">
    <source>
        <dbReference type="ARBA" id="ARBA00023015"/>
    </source>
</evidence>
<dbReference type="GO" id="GO:0003677">
    <property type="term" value="F:DNA binding"/>
    <property type="evidence" value="ECO:0007669"/>
    <property type="project" value="UniProtKB-KW"/>
</dbReference>
<organism evidence="10 11">
    <name type="scientific">Exophiala mesophila</name>
    <name type="common">Black yeast-like fungus</name>
    <dbReference type="NCBI Taxonomy" id="212818"/>
    <lineage>
        <taxon>Eukaryota</taxon>
        <taxon>Fungi</taxon>
        <taxon>Dikarya</taxon>
        <taxon>Ascomycota</taxon>
        <taxon>Pezizomycotina</taxon>
        <taxon>Eurotiomycetes</taxon>
        <taxon>Chaetothyriomycetidae</taxon>
        <taxon>Chaetothyriales</taxon>
        <taxon>Herpotrichiellaceae</taxon>
        <taxon>Exophiala</taxon>
    </lineage>
</organism>
<evidence type="ECO:0000256" key="2">
    <source>
        <dbReference type="ARBA" id="ARBA00022723"/>
    </source>
</evidence>
<dbReference type="PROSITE" id="PS50048">
    <property type="entry name" value="ZN2_CY6_FUNGAL_2"/>
    <property type="match status" value="1"/>
</dbReference>